<evidence type="ECO:0000256" key="5">
    <source>
        <dbReference type="ARBA" id="ARBA00022630"/>
    </source>
</evidence>
<evidence type="ECO:0000313" key="13">
    <source>
        <dbReference type="Proteomes" id="UP001361570"/>
    </source>
</evidence>
<keyword evidence="5" id="KW-0285">Flavoprotein</keyword>
<dbReference type="PANTHER" id="PTHR11780:SF10">
    <property type="entry name" value="NADH DEHYDROGENASE [UBIQUINONE] FLAVOPROTEIN 1, MITOCHONDRIAL"/>
    <property type="match status" value="1"/>
</dbReference>
<dbReference type="InterPro" id="IPR037207">
    <property type="entry name" value="Nuop51_4Fe4S-bd_sf"/>
</dbReference>
<dbReference type="InterPro" id="IPR019575">
    <property type="entry name" value="Nuop51_4Fe4S-bd"/>
</dbReference>
<comment type="similarity">
    <text evidence="3">Belongs to the complex I 51 kDa subunit family.</text>
</comment>
<comment type="cofactor">
    <cofactor evidence="2">
        <name>[4Fe-4S] cluster</name>
        <dbReference type="ChEBI" id="CHEBI:49883"/>
    </cofactor>
</comment>
<dbReference type="PANTHER" id="PTHR11780">
    <property type="entry name" value="NADH-UBIQUINONE OXIDOREDUCTASE FLAVOPROTEIN 1 NDUFV1"/>
    <property type="match status" value="1"/>
</dbReference>
<dbReference type="Gene3D" id="3.40.50.11540">
    <property type="entry name" value="NADH-ubiquinone oxidoreductase 51kDa subunit"/>
    <property type="match status" value="1"/>
</dbReference>
<dbReference type="InterPro" id="IPR011538">
    <property type="entry name" value="Nuo51_FMN-bd"/>
</dbReference>
<keyword evidence="7" id="KW-0479">Metal-binding</keyword>
<keyword evidence="4" id="KW-0004">4Fe-4S</keyword>
<evidence type="ECO:0000256" key="1">
    <source>
        <dbReference type="ARBA" id="ARBA00001917"/>
    </source>
</evidence>
<sequence>MTAPPLARGLLGAGDPSLAAHRAAHGPLPAVPDLAVLAGDLTGRGGAGFPVARKLRGVAEAARAAGTPAVVVGNGGEGEPAAAKDAVLLDRSPHLVLDGLALAARAVGADTVVLAAGRRSLPGLQRAVAERGAPVRLVELTDRFLAGEETALVAAVDGGPPLPRGRAVPVWRRGVQGRPTLVHNVETLARLALLARGGPATTSTLVTRHVPGRHGPVVDVAEVPLTARLGDVLALGDAQAVLVGGYHGSWVPARAAAGLTLTRDGLAPAGAALGAGVLAALPADRCGLRETSAVVSYLAAESAGQCGPCLNGLPRAAAGLELLARPGPHPPGLLADVHRWAGLVVGRGACAHPDGSVRLVTSALRVFADELAAHAAGRCTATSHAPFLPVPAGAR</sequence>
<comment type="cofactor">
    <cofactor evidence="1">
        <name>FMN</name>
        <dbReference type="ChEBI" id="CHEBI:58210"/>
    </cofactor>
</comment>
<dbReference type="Pfam" id="PF10589">
    <property type="entry name" value="NADH_4Fe-4S"/>
    <property type="match status" value="1"/>
</dbReference>
<accession>A0ABU8DNF3</accession>
<evidence type="ECO:0000256" key="6">
    <source>
        <dbReference type="ARBA" id="ARBA00022643"/>
    </source>
</evidence>
<dbReference type="InterPro" id="IPR037225">
    <property type="entry name" value="Nuo51_FMN-bd_sf"/>
</dbReference>
<name>A0ABU8DNF3_9ACTN</name>
<evidence type="ECO:0000256" key="2">
    <source>
        <dbReference type="ARBA" id="ARBA00001966"/>
    </source>
</evidence>
<reference evidence="12 13" key="1">
    <citation type="submission" date="2024-03" db="EMBL/GenBank/DDBJ databases">
        <title>Draft genome sequence of Klenkia sp. LSe6-5.</title>
        <authorList>
            <person name="Duangmal K."/>
            <person name="Chantavorakit T."/>
        </authorList>
    </citation>
    <scope>NUCLEOTIDE SEQUENCE [LARGE SCALE GENOMIC DNA]</scope>
    <source>
        <strain evidence="12 13">LSe6-5</strain>
    </source>
</reference>
<feature type="domain" description="NADH-ubiquinone oxidoreductase 51kDa subunit iron-sulphur binding" evidence="11">
    <location>
        <begin position="293"/>
        <end position="374"/>
    </location>
</feature>
<evidence type="ECO:0000256" key="7">
    <source>
        <dbReference type="ARBA" id="ARBA00022723"/>
    </source>
</evidence>
<dbReference type="Pfam" id="PF01512">
    <property type="entry name" value="Complex1_51K"/>
    <property type="match status" value="1"/>
</dbReference>
<feature type="domain" description="NADH-ubiquinone oxidoreductase 51kDa subunit FMN-binding" evidence="10">
    <location>
        <begin position="40"/>
        <end position="191"/>
    </location>
</feature>
<dbReference type="Gene3D" id="1.20.1440.230">
    <property type="entry name" value="NADH-ubiquinone oxidoreductase 51kDa subunit, iron-sulphur binding domain"/>
    <property type="match status" value="1"/>
</dbReference>
<evidence type="ECO:0000259" key="11">
    <source>
        <dbReference type="Pfam" id="PF10589"/>
    </source>
</evidence>
<evidence type="ECO:0000256" key="4">
    <source>
        <dbReference type="ARBA" id="ARBA00022485"/>
    </source>
</evidence>
<evidence type="ECO:0000256" key="3">
    <source>
        <dbReference type="ARBA" id="ARBA00007523"/>
    </source>
</evidence>
<comment type="caution">
    <text evidence="12">The sequence shown here is derived from an EMBL/GenBank/DDBJ whole genome shotgun (WGS) entry which is preliminary data.</text>
</comment>
<dbReference type="SUPFAM" id="SSF140490">
    <property type="entry name" value="Nqo1C-terminal domain-like"/>
    <property type="match status" value="1"/>
</dbReference>
<organism evidence="12 13">
    <name type="scientific">Klenkia sesuvii</name>
    <dbReference type="NCBI Taxonomy" id="3103137"/>
    <lineage>
        <taxon>Bacteria</taxon>
        <taxon>Bacillati</taxon>
        <taxon>Actinomycetota</taxon>
        <taxon>Actinomycetes</taxon>
        <taxon>Geodermatophilales</taxon>
        <taxon>Geodermatophilaceae</taxon>
        <taxon>Klenkia</taxon>
    </lineage>
</organism>
<evidence type="ECO:0000313" key="12">
    <source>
        <dbReference type="EMBL" id="MEI4270283.1"/>
    </source>
</evidence>
<dbReference type="InterPro" id="IPR050837">
    <property type="entry name" value="ComplexI_51kDa_subunit"/>
</dbReference>
<keyword evidence="6" id="KW-0288">FMN</keyword>
<evidence type="ECO:0000256" key="9">
    <source>
        <dbReference type="ARBA" id="ARBA00023014"/>
    </source>
</evidence>
<evidence type="ECO:0000256" key="8">
    <source>
        <dbReference type="ARBA" id="ARBA00023004"/>
    </source>
</evidence>
<keyword evidence="13" id="KW-1185">Reference proteome</keyword>
<dbReference type="SUPFAM" id="SSF142019">
    <property type="entry name" value="Nqo1 FMN-binding domain-like"/>
    <property type="match status" value="1"/>
</dbReference>
<proteinExistence type="inferred from homology"/>
<evidence type="ECO:0000259" key="10">
    <source>
        <dbReference type="Pfam" id="PF01512"/>
    </source>
</evidence>
<keyword evidence="9" id="KW-0411">Iron-sulfur</keyword>
<keyword evidence="8" id="KW-0408">Iron</keyword>
<gene>
    <name evidence="12" type="ORF">TEK04_00985</name>
</gene>
<dbReference type="RefSeq" id="WP_336402420.1">
    <property type="nucleotide sequence ID" value="NZ_JBAPLU010000001.1"/>
</dbReference>
<dbReference type="Proteomes" id="UP001361570">
    <property type="component" value="Unassembled WGS sequence"/>
</dbReference>
<protein>
    <submittedName>
        <fullName evidence="12">NADH-ubiquinone oxidoreductase-F iron-sulfur binding region domain-containing protein</fullName>
    </submittedName>
</protein>
<dbReference type="EMBL" id="JBAPLU010000001">
    <property type="protein sequence ID" value="MEI4270283.1"/>
    <property type="molecule type" value="Genomic_DNA"/>
</dbReference>